<name>A0A0G3H556_9CORY</name>
<dbReference type="STRING" id="571915.CMUST_13345"/>
<proteinExistence type="predicted"/>
<gene>
    <name evidence="1" type="ORF">CMUST_13345</name>
</gene>
<dbReference type="PATRIC" id="fig|571915.4.peg.2862"/>
<organism evidence="1 2">
    <name type="scientific">Corynebacterium mustelae</name>
    <dbReference type="NCBI Taxonomy" id="571915"/>
    <lineage>
        <taxon>Bacteria</taxon>
        <taxon>Bacillati</taxon>
        <taxon>Actinomycetota</taxon>
        <taxon>Actinomycetes</taxon>
        <taxon>Mycobacteriales</taxon>
        <taxon>Corynebacteriaceae</taxon>
        <taxon>Corynebacterium</taxon>
    </lineage>
</organism>
<dbReference type="KEGG" id="cmv:CMUST_13345"/>
<reference evidence="1 2" key="1">
    <citation type="journal article" date="2015" name="Genome Announc.">
        <title>Complete Genome Sequence of the Type Strain Corynebacterium mustelae DSM 45274, Isolated from Various Tissues of a Male Ferret with Lethal Sepsis.</title>
        <authorList>
            <person name="Ruckert C."/>
            <person name="Eimer J."/>
            <person name="Winkler A."/>
            <person name="Tauch A."/>
        </authorList>
    </citation>
    <scope>NUCLEOTIDE SEQUENCE [LARGE SCALE GENOMIC DNA]</scope>
    <source>
        <strain evidence="1 2">DSM 45274</strain>
    </source>
</reference>
<dbReference type="Proteomes" id="UP000035199">
    <property type="component" value="Chromosome"/>
</dbReference>
<reference evidence="2" key="2">
    <citation type="submission" date="2015-05" db="EMBL/GenBank/DDBJ databases">
        <title>Complete genome sequence of Corynebacterium mustelae DSM 45274, isolated from various tissues of a male ferret with lethal sepsis.</title>
        <authorList>
            <person name="Ruckert C."/>
            <person name="Albersmeier A."/>
            <person name="Winkler A."/>
            <person name="Tauch A."/>
        </authorList>
    </citation>
    <scope>NUCLEOTIDE SEQUENCE [LARGE SCALE GENOMIC DNA]</scope>
    <source>
        <strain evidence="2">DSM 45274</strain>
    </source>
</reference>
<sequence length="139" mass="15479">MKVVFHSGVRKTPPEFWNYRPHLVVGTEYLGVEFSDGGCPQFDQEFLTETHPMYPVDYSELIPGAVFSIMEGAKKVGSGVVVDENQWVHDLIAEATTLADWEYLIKCVREEAPHMVSAALDGMAEFCRVTGNLDALPVT</sequence>
<keyword evidence="2" id="KW-1185">Reference proteome</keyword>
<evidence type="ECO:0000313" key="1">
    <source>
        <dbReference type="EMBL" id="AKK06963.1"/>
    </source>
</evidence>
<dbReference type="EMBL" id="CP011542">
    <property type="protein sequence ID" value="AKK06963.1"/>
    <property type="molecule type" value="Genomic_DNA"/>
</dbReference>
<evidence type="ECO:0000313" key="2">
    <source>
        <dbReference type="Proteomes" id="UP000035199"/>
    </source>
</evidence>
<accession>A0A0G3H556</accession>
<protein>
    <submittedName>
        <fullName evidence="1">Uncharacterized protein</fullName>
    </submittedName>
</protein>
<dbReference type="AlphaFoldDB" id="A0A0G3H556"/>